<evidence type="ECO:0000259" key="8">
    <source>
        <dbReference type="PROSITE" id="PS50928"/>
    </source>
</evidence>
<keyword evidence="4 7" id="KW-0812">Transmembrane</keyword>
<dbReference type="PROSITE" id="PS50928">
    <property type="entry name" value="ABC_TM1"/>
    <property type="match status" value="1"/>
</dbReference>
<dbReference type="CDD" id="cd06261">
    <property type="entry name" value="TM_PBP2"/>
    <property type="match status" value="1"/>
</dbReference>
<dbReference type="Proteomes" id="UP001501475">
    <property type="component" value="Unassembled WGS sequence"/>
</dbReference>
<dbReference type="InterPro" id="IPR035906">
    <property type="entry name" value="MetI-like_sf"/>
</dbReference>
<evidence type="ECO:0000256" key="6">
    <source>
        <dbReference type="ARBA" id="ARBA00023136"/>
    </source>
</evidence>
<keyword evidence="6 7" id="KW-0472">Membrane</keyword>
<organism evidence="9 10">
    <name type="scientific">Nostocoides vanveenii</name>
    <dbReference type="NCBI Taxonomy" id="330835"/>
    <lineage>
        <taxon>Bacteria</taxon>
        <taxon>Bacillati</taxon>
        <taxon>Actinomycetota</taxon>
        <taxon>Actinomycetes</taxon>
        <taxon>Micrococcales</taxon>
        <taxon>Intrasporangiaceae</taxon>
        <taxon>Nostocoides</taxon>
    </lineage>
</organism>
<evidence type="ECO:0000313" key="10">
    <source>
        <dbReference type="Proteomes" id="UP001501475"/>
    </source>
</evidence>
<gene>
    <name evidence="9" type="ORF">GCM10009810_02130</name>
</gene>
<name>A0ABP4W1E0_9MICO</name>
<dbReference type="Pfam" id="PF00528">
    <property type="entry name" value="BPD_transp_1"/>
    <property type="match status" value="1"/>
</dbReference>
<protein>
    <recommendedName>
        <fullName evidence="8">ABC transmembrane type-1 domain-containing protein</fullName>
    </recommendedName>
</protein>
<evidence type="ECO:0000313" key="9">
    <source>
        <dbReference type="EMBL" id="GAA1744978.1"/>
    </source>
</evidence>
<dbReference type="Gene3D" id="1.10.3720.10">
    <property type="entry name" value="MetI-like"/>
    <property type="match status" value="1"/>
</dbReference>
<feature type="transmembrane region" description="Helical" evidence="7">
    <location>
        <begin position="145"/>
        <end position="166"/>
    </location>
</feature>
<feature type="transmembrane region" description="Helical" evidence="7">
    <location>
        <begin position="86"/>
        <end position="111"/>
    </location>
</feature>
<accession>A0ABP4W1E0</accession>
<feature type="transmembrane region" description="Helical" evidence="7">
    <location>
        <begin position="12"/>
        <end position="31"/>
    </location>
</feature>
<dbReference type="SUPFAM" id="SSF161098">
    <property type="entry name" value="MetI-like"/>
    <property type="match status" value="1"/>
</dbReference>
<keyword evidence="2 7" id="KW-0813">Transport</keyword>
<keyword evidence="5 7" id="KW-1133">Transmembrane helix</keyword>
<evidence type="ECO:0000256" key="4">
    <source>
        <dbReference type="ARBA" id="ARBA00022692"/>
    </source>
</evidence>
<keyword evidence="3" id="KW-1003">Cell membrane</keyword>
<comment type="subcellular location">
    <subcellularLocation>
        <location evidence="1 7">Cell membrane</location>
        <topology evidence="1 7">Multi-pass membrane protein</topology>
    </subcellularLocation>
</comment>
<reference evidence="10" key="1">
    <citation type="journal article" date="2019" name="Int. J. Syst. Evol. Microbiol.">
        <title>The Global Catalogue of Microorganisms (GCM) 10K type strain sequencing project: providing services to taxonomists for standard genome sequencing and annotation.</title>
        <authorList>
            <consortium name="The Broad Institute Genomics Platform"/>
            <consortium name="The Broad Institute Genome Sequencing Center for Infectious Disease"/>
            <person name="Wu L."/>
            <person name="Ma J."/>
        </authorList>
    </citation>
    <scope>NUCLEOTIDE SEQUENCE [LARGE SCALE GENOMIC DNA]</scope>
    <source>
        <strain evidence="10">JCM 15591</strain>
    </source>
</reference>
<feature type="transmembrane region" description="Helical" evidence="7">
    <location>
        <begin position="43"/>
        <end position="65"/>
    </location>
</feature>
<evidence type="ECO:0000256" key="5">
    <source>
        <dbReference type="ARBA" id="ARBA00022989"/>
    </source>
</evidence>
<evidence type="ECO:0000256" key="2">
    <source>
        <dbReference type="ARBA" id="ARBA00022448"/>
    </source>
</evidence>
<evidence type="ECO:0000256" key="1">
    <source>
        <dbReference type="ARBA" id="ARBA00004651"/>
    </source>
</evidence>
<evidence type="ECO:0000256" key="7">
    <source>
        <dbReference type="RuleBase" id="RU363032"/>
    </source>
</evidence>
<proteinExistence type="inferred from homology"/>
<comment type="caution">
    <text evidence="9">The sequence shown here is derived from an EMBL/GenBank/DDBJ whole genome shotgun (WGS) entry which is preliminary data.</text>
</comment>
<sequence>MLGFRGSKLVRGLFLIGIIVPVQVALVPLFVDYAKVGLLDTHASMIIPLAGFALPMSLYLFISFFEYIPRELYDAASIDGAGPIAIFTRITLPMSVNTIVTVVMINAIFIWNDFVFGNTFVLSEDLKTVPLGLQNYIGAMGKTDWTATFAAVCVTVTPLLLVFLALNKAMMYGLESGATKG</sequence>
<dbReference type="PANTHER" id="PTHR43744">
    <property type="entry name" value="ABC TRANSPORTER PERMEASE PROTEIN MG189-RELATED-RELATED"/>
    <property type="match status" value="1"/>
</dbReference>
<dbReference type="EMBL" id="BAAAPN010000003">
    <property type="protein sequence ID" value="GAA1744978.1"/>
    <property type="molecule type" value="Genomic_DNA"/>
</dbReference>
<dbReference type="InterPro" id="IPR000515">
    <property type="entry name" value="MetI-like"/>
</dbReference>
<dbReference type="PANTHER" id="PTHR43744:SF12">
    <property type="entry name" value="ABC TRANSPORTER PERMEASE PROTEIN MG189-RELATED"/>
    <property type="match status" value="1"/>
</dbReference>
<keyword evidence="10" id="KW-1185">Reference proteome</keyword>
<feature type="domain" description="ABC transmembrane type-1" evidence="8">
    <location>
        <begin position="1"/>
        <end position="166"/>
    </location>
</feature>
<comment type="similarity">
    <text evidence="7">Belongs to the binding-protein-dependent transport system permease family.</text>
</comment>
<evidence type="ECO:0000256" key="3">
    <source>
        <dbReference type="ARBA" id="ARBA00022475"/>
    </source>
</evidence>